<evidence type="ECO:0000313" key="3">
    <source>
        <dbReference type="Proteomes" id="UP000504608"/>
    </source>
</evidence>
<organism evidence="3 4">
    <name type="scientific">Cucurbita maxima</name>
    <name type="common">Pumpkin</name>
    <name type="synonym">Winter squash</name>
    <dbReference type="NCBI Taxonomy" id="3661"/>
    <lineage>
        <taxon>Eukaryota</taxon>
        <taxon>Viridiplantae</taxon>
        <taxon>Streptophyta</taxon>
        <taxon>Embryophyta</taxon>
        <taxon>Tracheophyta</taxon>
        <taxon>Spermatophyta</taxon>
        <taxon>Magnoliopsida</taxon>
        <taxon>eudicotyledons</taxon>
        <taxon>Gunneridae</taxon>
        <taxon>Pentapetalae</taxon>
        <taxon>rosids</taxon>
        <taxon>fabids</taxon>
        <taxon>Cucurbitales</taxon>
        <taxon>Cucurbitaceae</taxon>
        <taxon>Cucurbiteae</taxon>
        <taxon>Cucurbita</taxon>
    </lineage>
</organism>
<dbReference type="GeneID" id="111496096"/>
<dbReference type="KEGG" id="cmax:111496096"/>
<dbReference type="AlphaFoldDB" id="A0A6J1KPM5"/>
<dbReference type="InterPro" id="IPR019448">
    <property type="entry name" value="NT-C2"/>
</dbReference>
<dbReference type="PANTHER" id="PTHR33414">
    <property type="entry name" value="PROTEIN PLASTID MOVEMENT IMPAIRED 1-RELATED 1"/>
    <property type="match status" value="1"/>
</dbReference>
<feature type="domain" description="C2 NT-type" evidence="2">
    <location>
        <begin position="77"/>
        <end position="225"/>
    </location>
</feature>
<dbReference type="PANTHER" id="PTHR33414:SF10">
    <property type="entry name" value="PROTEIN PLASTID MOVEMENT IMPAIRED 1-RELATED 2"/>
    <property type="match status" value="1"/>
</dbReference>
<proteinExistence type="predicted"/>
<evidence type="ECO:0000313" key="4">
    <source>
        <dbReference type="RefSeq" id="XP_023002149.1"/>
    </source>
</evidence>
<feature type="region of interest" description="Disordered" evidence="1">
    <location>
        <begin position="410"/>
        <end position="439"/>
    </location>
</feature>
<evidence type="ECO:0000259" key="2">
    <source>
        <dbReference type="PROSITE" id="PS51840"/>
    </source>
</evidence>
<dbReference type="RefSeq" id="XP_023002149.1">
    <property type="nucleotide sequence ID" value="XM_023146381.1"/>
</dbReference>
<dbReference type="OrthoDB" id="2019483at2759"/>
<dbReference type="Pfam" id="PF21745">
    <property type="entry name" value="PMI1_PMIR1-2_C"/>
    <property type="match status" value="2"/>
</dbReference>
<sequence>MSSRYCDGRGESDGGRFLEEIEAISKALYLHKGHTNSSFDLPDRRFESNEEELLVNETRRSSSSSSSWNWKKSLKALTHIRHRKFNCVFFLKVHSIEGLPSSFNGYSLHVHWKRKDEVLHTRPSKVFQGVAEFDETLIHKTSISGGRSLANNSAKYDQKLYLVYVSMVGAPRLEFGKHWIDLTRILPLTLEELEGDKCSGNWSTSFRLAGNARGASLNVSFSFLVTKDDPMKLSGPENVVELLKLLHDRSRLSTYDAPFTSSNLNRFRVDTGIFDELNPKLELSKSISVLYSKMDEVDHSGSEFAKQFEVKTNEEQKSAEVIGGDSYESFKFSIVECGIELAAQTIEGSKIEMVSLDKVVGDDKVATEFKSSNTLKDAECDIHVDDSIRDEFECEESKLKLKVKEVSPEELSSDSDLKNSPSTVPSTVGELLEEGNDIDAEEDCTRKSLSLDESYKSVASDFLKLLGLENGSARFSDPDISSPRERLLREFEEESLLFGNPLLDFSGTEEWQDNENVDMLESASGNFDFSICVAEEGQEGHQSLRTRRNAEILENLETEVLMQEWGLDERDFEHSPHYCSSGFGSPIELPPEDEPPKLPSLGDGFGAFLKMNSGFLRLMSPWLSQKTSIGQSLAIQCSDPVVLPNEMGRDIMEISQNLAMAGTKNLSILTKKLMPLDDITGKTLHQMISSWDSCGSVSCYQRNDPEGLPSYPNNSSLRSLLDFEMHQELVLPDDLAFLAMGKIETLLIEGLRIQSGFTYDETPRRIGARPFHCVSACGPRRPNRDGSCSSEGLKELQFIDRPETANDVVGLMDLCITLKNWLKLDAGNINDDDDPNGQHIMKTLVAHGANYADIVERLSVNKSGVSSKEMGLFKNKLVVALMVQLRDHLRDYEPVGCPMMCIMEVERFFIDTARDTISEMSCVDKKNETLQAQGHLVHAFKLDDIHLLGVNSEPNRMQFWGTTMQQQSGSRWLLSSGLGRNFKLPISKSKAIVTFSSKAPTGDILWSISSDIHGEGMISASTASISYKRNFDVVIPIRS</sequence>
<reference evidence="4" key="1">
    <citation type="submission" date="2025-08" db="UniProtKB">
        <authorList>
            <consortium name="RefSeq"/>
        </authorList>
    </citation>
    <scope>IDENTIFICATION</scope>
    <source>
        <tissue evidence="4">Young leaves</tissue>
    </source>
</reference>
<dbReference type="Proteomes" id="UP000504608">
    <property type="component" value="Unplaced"/>
</dbReference>
<evidence type="ECO:0000256" key="1">
    <source>
        <dbReference type="SAM" id="MobiDB-lite"/>
    </source>
</evidence>
<dbReference type="PROSITE" id="PS51840">
    <property type="entry name" value="C2_NT"/>
    <property type="match status" value="1"/>
</dbReference>
<dbReference type="InterPro" id="IPR039614">
    <property type="entry name" value="PMI1-like"/>
</dbReference>
<accession>A0A6J1KPM5</accession>
<dbReference type="Pfam" id="PF10358">
    <property type="entry name" value="NT-C2"/>
    <property type="match status" value="1"/>
</dbReference>
<name>A0A6J1KPM5_CUCMA</name>
<gene>
    <name evidence="4" type="primary">LOC111496096</name>
</gene>
<keyword evidence="3" id="KW-1185">Reference proteome</keyword>
<dbReference type="InterPro" id="IPR048972">
    <property type="entry name" value="PMI1_PMIR1-2_C"/>
</dbReference>
<protein>
    <submittedName>
        <fullName evidence="4">Protein PLASTID MOVEMENT IMPAIRED 1-RELATED 1-like</fullName>
    </submittedName>
</protein>